<evidence type="ECO:0000256" key="4">
    <source>
        <dbReference type="ARBA" id="ARBA00023242"/>
    </source>
</evidence>
<accession>A0A8J8WKP2</accession>
<keyword evidence="2" id="KW-0238">DNA-binding</keyword>
<dbReference type="GO" id="GO:0008270">
    <property type="term" value="F:zinc ion binding"/>
    <property type="evidence" value="ECO:0007669"/>
    <property type="project" value="InterPro"/>
</dbReference>
<feature type="region of interest" description="Disordered" evidence="5">
    <location>
        <begin position="55"/>
        <end position="84"/>
    </location>
</feature>
<keyword evidence="1" id="KW-0805">Transcription regulation</keyword>
<feature type="compositionally biased region" description="Acidic residues" evidence="5">
    <location>
        <begin position="134"/>
        <end position="149"/>
    </location>
</feature>
<name>A0A8J8WKP2_9EURO</name>
<dbReference type="InterPro" id="IPR036864">
    <property type="entry name" value="Zn2-C6_fun-type_DNA-bd_sf"/>
</dbReference>
<protein>
    <submittedName>
        <fullName evidence="6">Fungal transcriptional regulatory protein</fullName>
    </submittedName>
</protein>
<proteinExistence type="predicted"/>
<keyword evidence="7" id="KW-1185">Reference proteome</keyword>
<comment type="caution">
    <text evidence="6">The sequence shown here is derived from an EMBL/GenBank/DDBJ whole genome shotgun (WGS) entry which is preliminary data.</text>
</comment>
<evidence type="ECO:0000256" key="5">
    <source>
        <dbReference type="SAM" id="MobiDB-lite"/>
    </source>
</evidence>
<sequence length="242" mass="27044">MTEHIQHVQLSTASQNRREVACQACYLRKKRCVTSPNHSQCTYCFREGQDCLPRKRPTKYTNSQSRSNANTHKAPASTSVVTTAQDCDTRRPYLETEVPPWSAMYSMVSEALRLIPPEDSPSDPLSRKRPASERDEEDERDQTDTETDNNPEGRGTDSEEDKPSRQRKKSCSIYEAISARHVQHIPTADKTRWTAGETWNTAATRPGPFGLIAMNGNGESAVNPKSPGTGAFLGELDALLRF</sequence>
<organism evidence="6 7">
    <name type="scientific">Penicillium ucsense</name>
    <dbReference type="NCBI Taxonomy" id="2839758"/>
    <lineage>
        <taxon>Eukaryota</taxon>
        <taxon>Fungi</taxon>
        <taxon>Dikarya</taxon>
        <taxon>Ascomycota</taxon>
        <taxon>Pezizomycotina</taxon>
        <taxon>Eurotiomycetes</taxon>
        <taxon>Eurotiomycetidae</taxon>
        <taxon>Eurotiales</taxon>
        <taxon>Aspergillaceae</taxon>
        <taxon>Penicillium</taxon>
    </lineage>
</organism>
<evidence type="ECO:0000313" key="6">
    <source>
        <dbReference type="EMBL" id="KAF7720060.1"/>
    </source>
</evidence>
<dbReference type="SUPFAM" id="SSF57701">
    <property type="entry name" value="Zn2/Cys6 DNA-binding domain"/>
    <property type="match status" value="1"/>
</dbReference>
<dbReference type="EMBL" id="WIWV01000002">
    <property type="protein sequence ID" value="KAF7720060.1"/>
    <property type="molecule type" value="Genomic_DNA"/>
</dbReference>
<dbReference type="Proteomes" id="UP000631181">
    <property type="component" value="Unassembled WGS sequence"/>
</dbReference>
<dbReference type="GO" id="GO:0003677">
    <property type="term" value="F:DNA binding"/>
    <property type="evidence" value="ECO:0007669"/>
    <property type="project" value="UniProtKB-KW"/>
</dbReference>
<feature type="compositionally biased region" description="Basic and acidic residues" evidence="5">
    <location>
        <begin position="154"/>
        <end position="164"/>
    </location>
</feature>
<gene>
    <name evidence="6" type="ORF">PECM_003380</name>
</gene>
<keyword evidence="3" id="KW-0804">Transcription</keyword>
<dbReference type="OrthoDB" id="4369843at2759"/>
<evidence type="ECO:0000256" key="1">
    <source>
        <dbReference type="ARBA" id="ARBA00023015"/>
    </source>
</evidence>
<evidence type="ECO:0000313" key="7">
    <source>
        <dbReference type="Proteomes" id="UP000631181"/>
    </source>
</evidence>
<keyword evidence="4" id="KW-0539">Nucleus</keyword>
<dbReference type="GO" id="GO:0000981">
    <property type="term" value="F:DNA-binding transcription factor activity, RNA polymerase II-specific"/>
    <property type="evidence" value="ECO:0007669"/>
    <property type="project" value="InterPro"/>
</dbReference>
<reference evidence="6" key="1">
    <citation type="journal article" date="2020" name="Front. Microbiol.">
        <title>Gene regulatory networks of Penicillium echinulatum 2HH and Penicillium oxalicum 114-2 inferred by a computational biology approach.</title>
        <authorList>
            <person name="Lenz A.R."/>
            <person name="Galan-Vasquez E."/>
            <person name="Balbinot E."/>
            <person name="De Abreu F.P."/>
            <person name="De Oliveira N.S."/>
            <person name="Da Rosa L.O."/>
            <person name="De Avila E Silva S."/>
            <person name="Camassola M."/>
            <person name="Dillon A.J.P."/>
            <person name="Perez-Rueda E."/>
        </authorList>
    </citation>
    <scope>NUCLEOTIDE SEQUENCE</scope>
    <source>
        <strain evidence="6">S1M29</strain>
    </source>
</reference>
<evidence type="ECO:0000256" key="3">
    <source>
        <dbReference type="ARBA" id="ARBA00023163"/>
    </source>
</evidence>
<dbReference type="AlphaFoldDB" id="A0A8J8WKP2"/>
<feature type="compositionally biased region" description="Polar residues" evidence="5">
    <location>
        <begin position="59"/>
        <end position="84"/>
    </location>
</feature>
<evidence type="ECO:0000256" key="2">
    <source>
        <dbReference type="ARBA" id="ARBA00023125"/>
    </source>
</evidence>
<feature type="region of interest" description="Disordered" evidence="5">
    <location>
        <begin position="115"/>
        <end position="170"/>
    </location>
</feature>